<dbReference type="AlphaFoldDB" id="A0A4Y2TKL7"/>
<keyword evidence="2" id="KW-1185">Reference proteome</keyword>
<organism evidence="1 2">
    <name type="scientific">Araneus ventricosus</name>
    <name type="common">Orbweaver spider</name>
    <name type="synonym">Epeira ventricosa</name>
    <dbReference type="NCBI Taxonomy" id="182803"/>
    <lineage>
        <taxon>Eukaryota</taxon>
        <taxon>Metazoa</taxon>
        <taxon>Ecdysozoa</taxon>
        <taxon>Arthropoda</taxon>
        <taxon>Chelicerata</taxon>
        <taxon>Arachnida</taxon>
        <taxon>Araneae</taxon>
        <taxon>Araneomorphae</taxon>
        <taxon>Entelegynae</taxon>
        <taxon>Araneoidea</taxon>
        <taxon>Araneidae</taxon>
        <taxon>Araneus</taxon>
    </lineage>
</organism>
<reference evidence="1 2" key="1">
    <citation type="journal article" date="2019" name="Sci. Rep.">
        <title>Orb-weaving spider Araneus ventricosus genome elucidates the spidroin gene catalogue.</title>
        <authorList>
            <person name="Kono N."/>
            <person name="Nakamura H."/>
            <person name="Ohtoshi R."/>
            <person name="Moran D.A.P."/>
            <person name="Shinohara A."/>
            <person name="Yoshida Y."/>
            <person name="Fujiwara M."/>
            <person name="Mori M."/>
            <person name="Tomita M."/>
            <person name="Arakawa K."/>
        </authorList>
    </citation>
    <scope>NUCLEOTIDE SEQUENCE [LARGE SCALE GENOMIC DNA]</scope>
</reference>
<proteinExistence type="predicted"/>
<dbReference type="EMBL" id="BGPR01029394">
    <property type="protein sequence ID" value="GBO01149.1"/>
    <property type="molecule type" value="Genomic_DNA"/>
</dbReference>
<sequence>QSKCVPLEVNTLLCTGAISTFMSDFCKCPEARSSRMHKTLALETAERV</sequence>
<evidence type="ECO:0000313" key="1">
    <source>
        <dbReference type="EMBL" id="GBO01149.1"/>
    </source>
</evidence>
<name>A0A4Y2TKL7_ARAVE</name>
<evidence type="ECO:0000313" key="2">
    <source>
        <dbReference type="Proteomes" id="UP000499080"/>
    </source>
</evidence>
<dbReference type="Proteomes" id="UP000499080">
    <property type="component" value="Unassembled WGS sequence"/>
</dbReference>
<protein>
    <submittedName>
        <fullName evidence="1">Uncharacterized protein</fullName>
    </submittedName>
</protein>
<feature type="non-terminal residue" evidence="1">
    <location>
        <position position="1"/>
    </location>
</feature>
<comment type="caution">
    <text evidence="1">The sequence shown here is derived from an EMBL/GenBank/DDBJ whole genome shotgun (WGS) entry which is preliminary data.</text>
</comment>
<gene>
    <name evidence="1" type="ORF">AVEN_226160_1</name>
</gene>
<accession>A0A4Y2TKL7</accession>